<gene>
    <name evidence="2" type="ORF">DdX_10804</name>
</gene>
<dbReference type="PANTHER" id="PTHR15545:SF8">
    <property type="entry name" value="SLO-INTERACTING PROTEIN 1"/>
    <property type="match status" value="1"/>
</dbReference>
<organism evidence="2 3">
    <name type="scientific">Ditylenchus destructor</name>
    <dbReference type="NCBI Taxonomy" id="166010"/>
    <lineage>
        <taxon>Eukaryota</taxon>
        <taxon>Metazoa</taxon>
        <taxon>Ecdysozoa</taxon>
        <taxon>Nematoda</taxon>
        <taxon>Chromadorea</taxon>
        <taxon>Rhabditida</taxon>
        <taxon>Tylenchina</taxon>
        <taxon>Tylenchomorpha</taxon>
        <taxon>Sphaerularioidea</taxon>
        <taxon>Anguinidae</taxon>
        <taxon>Anguininae</taxon>
        <taxon>Ditylenchus</taxon>
    </lineage>
</organism>
<accession>A0AAD4N1W8</accession>
<dbReference type="EMBL" id="JAKKPZ010000027">
    <property type="protein sequence ID" value="KAI1710130.1"/>
    <property type="molecule type" value="Genomic_DNA"/>
</dbReference>
<reference evidence="2" key="1">
    <citation type="submission" date="2022-01" db="EMBL/GenBank/DDBJ databases">
        <title>Genome Sequence Resource for Two Populations of Ditylenchus destructor, the Migratory Endoparasitic Phytonematode.</title>
        <authorList>
            <person name="Zhang H."/>
            <person name="Lin R."/>
            <person name="Xie B."/>
        </authorList>
    </citation>
    <scope>NUCLEOTIDE SEQUENCE</scope>
    <source>
        <strain evidence="2">BazhouSP</strain>
    </source>
</reference>
<dbReference type="InterPro" id="IPR051971">
    <property type="entry name" value="E3_ubiquitin-PDZ_ligase"/>
</dbReference>
<dbReference type="Proteomes" id="UP001201812">
    <property type="component" value="Unassembled WGS sequence"/>
</dbReference>
<protein>
    <submittedName>
        <fullName evidence="2">PDZ domain-containing protein 4</fullName>
    </submittedName>
</protein>
<feature type="compositionally biased region" description="Basic and acidic residues" evidence="1">
    <location>
        <begin position="124"/>
        <end position="138"/>
    </location>
</feature>
<evidence type="ECO:0000256" key="1">
    <source>
        <dbReference type="SAM" id="MobiDB-lite"/>
    </source>
</evidence>
<keyword evidence="3" id="KW-1185">Reference proteome</keyword>
<evidence type="ECO:0000313" key="3">
    <source>
        <dbReference type="Proteomes" id="UP001201812"/>
    </source>
</evidence>
<dbReference type="AlphaFoldDB" id="A0AAD4N1W8"/>
<evidence type="ECO:0000313" key="2">
    <source>
        <dbReference type="EMBL" id="KAI1710130.1"/>
    </source>
</evidence>
<sequence>MAPPNVTVTPLILHFPENEQQVRTVTVKNNDMPVSHNEGEADKVCCRISNVPDTHAFSEDDLNVFINLNESYEINISRLAMAFPLGNEDRIPLEFIRSGKFWSREERKRHLERAKERKQRHNRILNEREQANSTDKEILQLSQRKQQRKNSRQLFDRFTTIQEFLAHGVRDPATHPVGGILSVTTV</sequence>
<dbReference type="PANTHER" id="PTHR15545">
    <property type="entry name" value="PDZ DOMAIN CONTAINING RING FINGER PROTEIN 3, 4"/>
    <property type="match status" value="1"/>
</dbReference>
<feature type="region of interest" description="Disordered" evidence="1">
    <location>
        <begin position="112"/>
        <end position="138"/>
    </location>
</feature>
<comment type="caution">
    <text evidence="2">The sequence shown here is derived from an EMBL/GenBank/DDBJ whole genome shotgun (WGS) entry which is preliminary data.</text>
</comment>
<proteinExistence type="predicted"/>
<name>A0AAD4N1W8_9BILA</name>